<accession>A0A0F9RXA6</accession>
<dbReference type="EMBL" id="LAZR01002475">
    <property type="protein sequence ID" value="KKN29581.1"/>
    <property type="molecule type" value="Genomic_DNA"/>
</dbReference>
<sequence>MKLIIKVTTDEDLPEETLFDCMEAVRDTIKEIGLTVKDIDFQIVG</sequence>
<reference evidence="1" key="1">
    <citation type="journal article" date="2015" name="Nature">
        <title>Complex archaea that bridge the gap between prokaryotes and eukaryotes.</title>
        <authorList>
            <person name="Spang A."/>
            <person name="Saw J.H."/>
            <person name="Jorgensen S.L."/>
            <person name="Zaremba-Niedzwiedzka K."/>
            <person name="Martijn J."/>
            <person name="Lind A.E."/>
            <person name="van Eijk R."/>
            <person name="Schleper C."/>
            <person name="Guy L."/>
            <person name="Ettema T.J."/>
        </authorList>
    </citation>
    <scope>NUCLEOTIDE SEQUENCE</scope>
</reference>
<organism evidence="1">
    <name type="scientific">marine sediment metagenome</name>
    <dbReference type="NCBI Taxonomy" id="412755"/>
    <lineage>
        <taxon>unclassified sequences</taxon>
        <taxon>metagenomes</taxon>
        <taxon>ecological metagenomes</taxon>
    </lineage>
</organism>
<protein>
    <submittedName>
        <fullName evidence="1">Uncharacterized protein</fullName>
    </submittedName>
</protein>
<dbReference type="AlphaFoldDB" id="A0A0F9RXA6"/>
<name>A0A0F9RXA6_9ZZZZ</name>
<proteinExistence type="predicted"/>
<comment type="caution">
    <text evidence="1">The sequence shown here is derived from an EMBL/GenBank/DDBJ whole genome shotgun (WGS) entry which is preliminary data.</text>
</comment>
<evidence type="ECO:0000313" key="1">
    <source>
        <dbReference type="EMBL" id="KKN29581.1"/>
    </source>
</evidence>
<gene>
    <name evidence="1" type="ORF">LCGC14_0842490</name>
</gene>